<organism evidence="1 2">
    <name type="scientific">Micromonospora purpureochromogenes</name>
    <dbReference type="NCBI Taxonomy" id="47872"/>
    <lineage>
        <taxon>Bacteria</taxon>
        <taxon>Bacillati</taxon>
        <taxon>Actinomycetota</taxon>
        <taxon>Actinomycetes</taxon>
        <taxon>Micromonosporales</taxon>
        <taxon>Micromonosporaceae</taxon>
        <taxon>Micromonospora</taxon>
    </lineage>
</organism>
<sequence>MSHVNFLGIPVEGKITPGHRIPQRPLTELQPLLRALLDDEAVVEFGWQQYTPYFNDGEPCNFGIDRLWVRTTTDRPEADPDDLRVGRYEDPHPTLGWRGWEAGRERPYAGADEPRYERVRALADALAEGGFDDVLLDAFGDHATVTVRRDGIAVKFYEHD</sequence>
<accession>A0ABX2RIW4</accession>
<evidence type="ECO:0000313" key="1">
    <source>
        <dbReference type="EMBL" id="NYF56450.1"/>
    </source>
</evidence>
<keyword evidence="2" id="KW-1185">Reference proteome</keyword>
<gene>
    <name evidence="1" type="ORF">HDA35_002281</name>
</gene>
<dbReference type="RefSeq" id="WP_179802759.1">
    <property type="nucleotide sequence ID" value="NZ_JACCCQ010000001.1"/>
</dbReference>
<protein>
    <submittedName>
        <fullName evidence="1">Uncharacterized protein</fullName>
    </submittedName>
</protein>
<name>A0ABX2RIW4_9ACTN</name>
<dbReference type="EMBL" id="JACCCQ010000001">
    <property type="protein sequence ID" value="NYF56450.1"/>
    <property type="molecule type" value="Genomic_DNA"/>
</dbReference>
<dbReference type="Proteomes" id="UP000631553">
    <property type="component" value="Unassembled WGS sequence"/>
</dbReference>
<evidence type="ECO:0000313" key="2">
    <source>
        <dbReference type="Proteomes" id="UP000631553"/>
    </source>
</evidence>
<proteinExistence type="predicted"/>
<comment type="caution">
    <text evidence="1">The sequence shown here is derived from an EMBL/GenBank/DDBJ whole genome shotgun (WGS) entry which is preliminary data.</text>
</comment>
<reference evidence="1 2" key="1">
    <citation type="submission" date="2020-07" db="EMBL/GenBank/DDBJ databases">
        <title>Sequencing the genomes of 1000 actinobacteria strains.</title>
        <authorList>
            <person name="Klenk H.-P."/>
        </authorList>
    </citation>
    <scope>NUCLEOTIDE SEQUENCE [LARGE SCALE GENOMIC DNA]</scope>
    <source>
        <strain evidence="1 2">DSM 43814</strain>
    </source>
</reference>